<dbReference type="Pfam" id="PF09341">
    <property type="entry name" value="Pcc1"/>
    <property type="match status" value="1"/>
</dbReference>
<proteinExistence type="inferred from homology"/>
<gene>
    <name evidence="2" type="ORF">O0I10_001613</name>
</gene>
<dbReference type="Proteomes" id="UP001234581">
    <property type="component" value="Unassembled WGS sequence"/>
</dbReference>
<dbReference type="RefSeq" id="XP_058347562.1">
    <property type="nucleotide sequence ID" value="XM_058481705.1"/>
</dbReference>
<evidence type="ECO:0000256" key="1">
    <source>
        <dbReference type="ARBA" id="ARBA00007073"/>
    </source>
</evidence>
<accession>A0AAD7VAY5</accession>
<dbReference type="InterPro" id="IPR015419">
    <property type="entry name" value="CTAG/Pcc1"/>
</dbReference>
<keyword evidence="3" id="KW-1185">Reference proteome</keyword>
<comment type="similarity">
    <text evidence="1">Belongs to the CTAG/PCC1 family.</text>
</comment>
<reference evidence="2 3" key="1">
    <citation type="submission" date="2023-03" db="EMBL/GenBank/DDBJ databases">
        <title>Genome sequence of Lichtheimia ornata CBS 291.66.</title>
        <authorList>
            <person name="Mohabir J.T."/>
            <person name="Shea T.P."/>
            <person name="Kurbessoian T."/>
            <person name="Berby B."/>
            <person name="Fontaine J."/>
            <person name="Livny J."/>
            <person name="Gnirke A."/>
            <person name="Stajich J.E."/>
            <person name="Cuomo C.A."/>
        </authorList>
    </citation>
    <scope>NUCLEOTIDE SEQUENCE [LARGE SCALE GENOMIC DNA]</scope>
    <source>
        <strain evidence="2">CBS 291.66</strain>
    </source>
</reference>
<evidence type="ECO:0000313" key="3">
    <source>
        <dbReference type="Proteomes" id="UP001234581"/>
    </source>
</evidence>
<sequence length="48" mass="5418">MDHTLDLKIPFPTNRLANIAEQVLGVDKELKTDQVKRTTVVNDNILEA</sequence>
<comment type="caution">
    <text evidence="2">The sequence shown here is derived from an EMBL/GenBank/DDBJ whole genome shotgun (WGS) entry which is preliminary data.</text>
</comment>
<dbReference type="AlphaFoldDB" id="A0AAD7VAY5"/>
<name>A0AAD7VAY5_9FUNG</name>
<dbReference type="EMBL" id="JARTCD010000004">
    <property type="protein sequence ID" value="KAJ8662649.1"/>
    <property type="molecule type" value="Genomic_DNA"/>
</dbReference>
<evidence type="ECO:0000313" key="2">
    <source>
        <dbReference type="EMBL" id="KAJ8662649.1"/>
    </source>
</evidence>
<dbReference type="Gene3D" id="3.30.310.50">
    <property type="entry name" value="Alpha-D-phosphohexomutase, C-terminal domain"/>
    <property type="match status" value="1"/>
</dbReference>
<protein>
    <submittedName>
        <fullName evidence="2">Uncharacterized protein</fullName>
    </submittedName>
</protein>
<organism evidence="2 3">
    <name type="scientific">Lichtheimia ornata</name>
    <dbReference type="NCBI Taxonomy" id="688661"/>
    <lineage>
        <taxon>Eukaryota</taxon>
        <taxon>Fungi</taxon>
        <taxon>Fungi incertae sedis</taxon>
        <taxon>Mucoromycota</taxon>
        <taxon>Mucoromycotina</taxon>
        <taxon>Mucoromycetes</taxon>
        <taxon>Mucorales</taxon>
        <taxon>Lichtheimiaceae</taxon>
        <taxon>Lichtheimia</taxon>
    </lineage>
</organism>
<dbReference type="GeneID" id="83209031"/>